<keyword evidence="4 6" id="KW-0472">Membrane</keyword>
<evidence type="ECO:0000256" key="1">
    <source>
        <dbReference type="ARBA" id="ARBA00004141"/>
    </source>
</evidence>
<dbReference type="PIRSF" id="PIRSF006060">
    <property type="entry name" value="AA_transporter"/>
    <property type="match status" value="1"/>
</dbReference>
<organism evidence="7 8">
    <name type="scientific">Pleuronectes platessa</name>
    <name type="common">European plaice</name>
    <dbReference type="NCBI Taxonomy" id="8262"/>
    <lineage>
        <taxon>Eukaryota</taxon>
        <taxon>Metazoa</taxon>
        <taxon>Chordata</taxon>
        <taxon>Craniata</taxon>
        <taxon>Vertebrata</taxon>
        <taxon>Euteleostomi</taxon>
        <taxon>Actinopterygii</taxon>
        <taxon>Neopterygii</taxon>
        <taxon>Teleostei</taxon>
        <taxon>Neoteleostei</taxon>
        <taxon>Acanthomorphata</taxon>
        <taxon>Carangaria</taxon>
        <taxon>Pleuronectiformes</taxon>
        <taxon>Pleuronectoidei</taxon>
        <taxon>Pleuronectidae</taxon>
        <taxon>Pleuronectes</taxon>
    </lineage>
</organism>
<dbReference type="InterPro" id="IPR050598">
    <property type="entry name" value="AminoAcid_Transporter"/>
</dbReference>
<gene>
    <name evidence="7" type="ORF">PLEPLA_LOCUS33461</name>
</gene>
<dbReference type="PANTHER" id="PTHR11785:SF519">
    <property type="entry name" value="LARGE NEUTRAL AMINO ACIDS TRANSPORTER SMALL SUBUNIT 1"/>
    <property type="match status" value="1"/>
</dbReference>
<name>A0A9N7Z0X3_PLEPL</name>
<dbReference type="GO" id="GO:0016020">
    <property type="term" value="C:membrane"/>
    <property type="evidence" value="ECO:0007669"/>
    <property type="project" value="UniProtKB-SubCell"/>
</dbReference>
<feature type="compositionally biased region" description="Low complexity" evidence="5">
    <location>
        <begin position="42"/>
        <end position="57"/>
    </location>
</feature>
<reference evidence="7" key="1">
    <citation type="submission" date="2020-03" db="EMBL/GenBank/DDBJ databases">
        <authorList>
            <person name="Weist P."/>
        </authorList>
    </citation>
    <scope>NUCLEOTIDE SEQUENCE</scope>
</reference>
<feature type="transmembrane region" description="Helical" evidence="6">
    <location>
        <begin position="318"/>
        <end position="339"/>
    </location>
</feature>
<feature type="transmembrane region" description="Helical" evidence="6">
    <location>
        <begin position="242"/>
        <end position="262"/>
    </location>
</feature>
<comment type="caution">
    <text evidence="7">The sequence shown here is derived from an EMBL/GenBank/DDBJ whole genome shotgun (WGS) entry which is preliminary data.</text>
</comment>
<keyword evidence="8" id="KW-1185">Reference proteome</keyword>
<feature type="compositionally biased region" description="Basic and acidic residues" evidence="5">
    <location>
        <begin position="1"/>
        <end position="16"/>
    </location>
</feature>
<dbReference type="Pfam" id="PF13520">
    <property type="entry name" value="AA_permease_2"/>
    <property type="match status" value="2"/>
</dbReference>
<feature type="transmembrane region" description="Helical" evidence="6">
    <location>
        <begin position="205"/>
        <end position="222"/>
    </location>
</feature>
<evidence type="ECO:0000256" key="4">
    <source>
        <dbReference type="ARBA" id="ARBA00023136"/>
    </source>
</evidence>
<evidence type="ECO:0000256" key="6">
    <source>
        <dbReference type="SAM" id="Phobius"/>
    </source>
</evidence>
<feature type="transmembrane region" description="Helical" evidence="6">
    <location>
        <begin position="432"/>
        <end position="453"/>
    </location>
</feature>
<keyword evidence="2 6" id="KW-0812">Transmembrane</keyword>
<dbReference type="InterPro" id="IPR002293">
    <property type="entry name" value="AA/rel_permease1"/>
</dbReference>
<keyword evidence="3 6" id="KW-1133">Transmembrane helix</keyword>
<evidence type="ECO:0000313" key="8">
    <source>
        <dbReference type="Proteomes" id="UP001153269"/>
    </source>
</evidence>
<dbReference type="Proteomes" id="UP001153269">
    <property type="component" value="Unassembled WGS sequence"/>
</dbReference>
<accession>A0A9N7Z0X3</accession>
<evidence type="ECO:0000256" key="2">
    <source>
        <dbReference type="ARBA" id="ARBA00022692"/>
    </source>
</evidence>
<dbReference type="PANTHER" id="PTHR11785">
    <property type="entry name" value="AMINO ACID TRANSPORTER"/>
    <property type="match status" value="1"/>
</dbReference>
<feature type="transmembrane region" description="Helical" evidence="6">
    <location>
        <begin position="396"/>
        <end position="420"/>
    </location>
</feature>
<dbReference type="GO" id="GO:0015179">
    <property type="term" value="F:L-amino acid transmembrane transporter activity"/>
    <property type="evidence" value="ECO:0007669"/>
    <property type="project" value="TreeGrafter"/>
</dbReference>
<feature type="transmembrane region" description="Helical" evidence="6">
    <location>
        <begin position="74"/>
        <end position="95"/>
    </location>
</feature>
<dbReference type="AlphaFoldDB" id="A0A9N7Z0X3"/>
<feature type="transmembrane region" description="Helical" evidence="6">
    <location>
        <begin position="459"/>
        <end position="478"/>
    </location>
</feature>
<feature type="transmembrane region" description="Helical" evidence="6">
    <location>
        <begin position="274"/>
        <end position="298"/>
    </location>
</feature>
<evidence type="ECO:0008006" key="9">
    <source>
        <dbReference type="Google" id="ProtNLM"/>
    </source>
</evidence>
<dbReference type="FunFam" id="1.20.1740.10:FF:000095">
    <property type="entry name" value="B(0,+)-type amino acid transporter 1-like"/>
    <property type="match status" value="1"/>
</dbReference>
<evidence type="ECO:0000256" key="5">
    <source>
        <dbReference type="SAM" id="MobiDB-lite"/>
    </source>
</evidence>
<dbReference type="EMBL" id="CADEAL010003768">
    <property type="protein sequence ID" value="CAB1445724.1"/>
    <property type="molecule type" value="Genomic_DNA"/>
</dbReference>
<sequence>MAEPELKSRSSCERVSKAASQEKIGAADADPDPDGLIEERPASPSASLVPAPTAASPTDVAPAKGEKIELKRSITLFNGVGMIIGTIIGSGIFVSPSGVVKETGSTGLSLIIWSACGVISTMGALCYAELGTTITKSGGDYTYILEVYGELAAFLKLWVEMLIIRPSSHAAKLIACLCLTSLTFVNCISVKAATKVQDLFTASKLVALIIIILFGFIQIATGDVPYLMPDRAFEGSKLGVDNIVLALYSGLFAFGGWNYLNYVTGEMINPERNLPLAIIISMPIVTVVYVLTNLAYFTTISPEVMVESEAVAVSFGEYHLGVMSWLIPVFVGLSCFGAVNGSLFTSARLFYAGAQEGQLPAALGLVHSDLFTPVPSLIFTCLLSMMYAISQDIFSVINLFSFFTWLCVGMAIAGLIWLRFTKPDLRRPIKVYLFIPVTFVLGCVFMIIVSFWAAPFECLIGSGIILTGIPAYLLGFKWKKPHVVRKMLEIFTTSCQKILMSVPEERGKHEAVE</sequence>
<feature type="transmembrane region" description="Helical" evidence="6">
    <location>
        <begin position="107"/>
        <end position="128"/>
    </location>
</feature>
<evidence type="ECO:0000256" key="3">
    <source>
        <dbReference type="ARBA" id="ARBA00022989"/>
    </source>
</evidence>
<proteinExistence type="predicted"/>
<evidence type="ECO:0000313" key="7">
    <source>
        <dbReference type="EMBL" id="CAB1445724.1"/>
    </source>
</evidence>
<feature type="transmembrane region" description="Helical" evidence="6">
    <location>
        <begin position="370"/>
        <end position="390"/>
    </location>
</feature>
<protein>
    <recommendedName>
        <fullName evidence="9">Solute carrier family 7 member 5</fullName>
    </recommendedName>
</protein>
<dbReference type="GO" id="GO:0015175">
    <property type="term" value="F:neutral L-amino acid transmembrane transporter activity"/>
    <property type="evidence" value="ECO:0007669"/>
    <property type="project" value="TreeGrafter"/>
</dbReference>
<feature type="region of interest" description="Disordered" evidence="5">
    <location>
        <begin position="1"/>
        <end position="61"/>
    </location>
</feature>
<comment type="subcellular location">
    <subcellularLocation>
        <location evidence="1">Membrane</location>
        <topology evidence="1">Multi-pass membrane protein</topology>
    </subcellularLocation>
</comment>
<dbReference type="Gene3D" id="1.20.1740.10">
    <property type="entry name" value="Amino acid/polyamine transporter I"/>
    <property type="match status" value="1"/>
</dbReference>